<keyword evidence="3" id="KW-1185">Reference proteome</keyword>
<sequence length="440" mass="48848">MIPANAVNGGQPQLGLAYDTDIPGTRCGPEDGPWPRPYQVLDEPNLWRELITLARPQRIIFDSVRGRRADAINFQPCLTTRTQDRYVVQQLDIHGRMWTLTGVFDGHLGDATVEHTAYHLPIIIRDFLREAFAQDPARPATTAFISDLLSRSMTSFDDAIAGDVMDLFPGGLESLPSLSNDHIQKTINDIHHGGVNYKKARLCMYGTTALVALVDPDHENLWLANLGDCQAVMVSQTSSHDWSIEPLTTNQNGGNIAEVERVRREHPGEPDCVQDHRVLGAIAPFRCIGDIPFKQPPVFTRRILYNLYPGFHNTSPWEEFLSLNRTPPYISAKPEVTHHRLDRLSPINGQVTPTRLLILSSDGLTDLCQGLGQQKVISTWARNLHRTTGQGTTGVKSGNMALQLLWQALGGTDSDSVSRVLTLDMDSSWIDDTAIVVQVL</sequence>
<organism evidence="2 3">
    <name type="scientific">Piloderma croceum (strain F 1598)</name>
    <dbReference type="NCBI Taxonomy" id="765440"/>
    <lineage>
        <taxon>Eukaryota</taxon>
        <taxon>Fungi</taxon>
        <taxon>Dikarya</taxon>
        <taxon>Basidiomycota</taxon>
        <taxon>Agaricomycotina</taxon>
        <taxon>Agaricomycetes</taxon>
        <taxon>Agaricomycetidae</taxon>
        <taxon>Atheliales</taxon>
        <taxon>Atheliaceae</taxon>
        <taxon>Piloderma</taxon>
    </lineage>
</organism>
<dbReference type="AlphaFoldDB" id="A0A0C3BLN8"/>
<dbReference type="Gene3D" id="3.60.40.10">
    <property type="entry name" value="PPM-type phosphatase domain"/>
    <property type="match status" value="1"/>
</dbReference>
<protein>
    <recommendedName>
        <fullName evidence="1">PPM-type phosphatase domain-containing protein</fullName>
    </recommendedName>
</protein>
<dbReference type="Proteomes" id="UP000054166">
    <property type="component" value="Unassembled WGS sequence"/>
</dbReference>
<dbReference type="PROSITE" id="PS51746">
    <property type="entry name" value="PPM_2"/>
    <property type="match status" value="1"/>
</dbReference>
<dbReference type="InParanoid" id="A0A0C3BLN8"/>
<reference evidence="3" key="2">
    <citation type="submission" date="2015-01" db="EMBL/GenBank/DDBJ databases">
        <title>Evolutionary Origins and Diversification of the Mycorrhizal Mutualists.</title>
        <authorList>
            <consortium name="DOE Joint Genome Institute"/>
            <consortium name="Mycorrhizal Genomics Consortium"/>
            <person name="Kohler A."/>
            <person name="Kuo A."/>
            <person name="Nagy L.G."/>
            <person name="Floudas D."/>
            <person name="Copeland A."/>
            <person name="Barry K.W."/>
            <person name="Cichocki N."/>
            <person name="Veneault-Fourrey C."/>
            <person name="LaButti K."/>
            <person name="Lindquist E.A."/>
            <person name="Lipzen A."/>
            <person name="Lundell T."/>
            <person name="Morin E."/>
            <person name="Murat C."/>
            <person name="Riley R."/>
            <person name="Ohm R."/>
            <person name="Sun H."/>
            <person name="Tunlid A."/>
            <person name="Henrissat B."/>
            <person name="Grigoriev I.V."/>
            <person name="Hibbett D.S."/>
            <person name="Martin F."/>
        </authorList>
    </citation>
    <scope>NUCLEOTIDE SEQUENCE [LARGE SCALE GENOMIC DNA]</scope>
    <source>
        <strain evidence="3">F 1598</strain>
    </source>
</reference>
<dbReference type="STRING" id="765440.A0A0C3BLN8"/>
<gene>
    <name evidence="2" type="ORF">PILCRDRAFT_3859</name>
</gene>
<dbReference type="EMBL" id="KN832979">
    <property type="protein sequence ID" value="KIM87373.1"/>
    <property type="molecule type" value="Genomic_DNA"/>
</dbReference>
<name>A0A0C3BLN8_PILCF</name>
<dbReference type="InterPro" id="IPR015655">
    <property type="entry name" value="PP2C"/>
</dbReference>
<dbReference type="GO" id="GO:0004741">
    <property type="term" value="F:[pyruvate dehydrogenase (acetyl-transferring)]-phosphatase activity"/>
    <property type="evidence" value="ECO:0007669"/>
    <property type="project" value="TreeGrafter"/>
</dbReference>
<dbReference type="GO" id="GO:0005739">
    <property type="term" value="C:mitochondrion"/>
    <property type="evidence" value="ECO:0007669"/>
    <property type="project" value="TreeGrafter"/>
</dbReference>
<dbReference type="SUPFAM" id="SSF81606">
    <property type="entry name" value="PP2C-like"/>
    <property type="match status" value="1"/>
</dbReference>
<dbReference type="HOGENOM" id="CLU_020130_0_0_1"/>
<accession>A0A0C3BLN8</accession>
<dbReference type="SMART" id="SM00332">
    <property type="entry name" value="PP2Cc"/>
    <property type="match status" value="1"/>
</dbReference>
<dbReference type="InterPro" id="IPR036457">
    <property type="entry name" value="PPM-type-like_dom_sf"/>
</dbReference>
<reference evidence="2 3" key="1">
    <citation type="submission" date="2014-04" db="EMBL/GenBank/DDBJ databases">
        <authorList>
            <consortium name="DOE Joint Genome Institute"/>
            <person name="Kuo A."/>
            <person name="Tarkka M."/>
            <person name="Buscot F."/>
            <person name="Kohler A."/>
            <person name="Nagy L.G."/>
            <person name="Floudas D."/>
            <person name="Copeland A."/>
            <person name="Barry K.W."/>
            <person name="Cichocki N."/>
            <person name="Veneault-Fourrey C."/>
            <person name="LaButti K."/>
            <person name="Lindquist E.A."/>
            <person name="Lipzen A."/>
            <person name="Lundell T."/>
            <person name="Morin E."/>
            <person name="Murat C."/>
            <person name="Sun H."/>
            <person name="Tunlid A."/>
            <person name="Henrissat B."/>
            <person name="Grigoriev I.V."/>
            <person name="Hibbett D.S."/>
            <person name="Martin F."/>
            <person name="Nordberg H.P."/>
            <person name="Cantor M.N."/>
            <person name="Hua S.X."/>
        </authorList>
    </citation>
    <scope>NUCLEOTIDE SEQUENCE [LARGE SCALE GENOMIC DNA]</scope>
    <source>
        <strain evidence="2 3">F 1598</strain>
    </source>
</reference>
<evidence type="ECO:0000313" key="3">
    <source>
        <dbReference type="Proteomes" id="UP000054166"/>
    </source>
</evidence>
<dbReference type="Pfam" id="PF00481">
    <property type="entry name" value="PP2C"/>
    <property type="match status" value="1"/>
</dbReference>
<evidence type="ECO:0000313" key="2">
    <source>
        <dbReference type="EMBL" id="KIM87373.1"/>
    </source>
</evidence>
<dbReference type="InterPro" id="IPR001932">
    <property type="entry name" value="PPM-type_phosphatase-like_dom"/>
</dbReference>
<dbReference type="PANTHER" id="PTHR13832:SF792">
    <property type="entry name" value="GM14286P"/>
    <property type="match status" value="1"/>
</dbReference>
<dbReference type="PANTHER" id="PTHR13832">
    <property type="entry name" value="PROTEIN PHOSPHATASE 2C"/>
    <property type="match status" value="1"/>
</dbReference>
<dbReference type="CDD" id="cd00143">
    <property type="entry name" value="PP2Cc"/>
    <property type="match status" value="1"/>
</dbReference>
<dbReference type="OrthoDB" id="420076at2759"/>
<feature type="domain" description="PPM-type phosphatase" evidence="1">
    <location>
        <begin position="82"/>
        <end position="439"/>
    </location>
</feature>
<evidence type="ECO:0000259" key="1">
    <source>
        <dbReference type="PROSITE" id="PS51746"/>
    </source>
</evidence>
<proteinExistence type="predicted"/>